<proteinExistence type="predicted"/>
<dbReference type="EMBL" id="KL367620">
    <property type="protein sequence ID" value="KFD61529.1"/>
    <property type="molecule type" value="Genomic_DNA"/>
</dbReference>
<evidence type="ECO:0000313" key="1">
    <source>
        <dbReference type="EMBL" id="KFD58176.1"/>
    </source>
</evidence>
<dbReference type="EMBL" id="KL363185">
    <property type="protein sequence ID" value="KFD58176.1"/>
    <property type="molecule type" value="Genomic_DNA"/>
</dbReference>
<gene>
    <name evidence="1" type="ORF">M513_00939</name>
    <name evidence="2" type="ORF">M514_00939</name>
</gene>
<name>A0A085MWD3_9BILA</name>
<keyword evidence="3" id="KW-1185">Reference proteome</keyword>
<protein>
    <submittedName>
        <fullName evidence="2">Uncharacterized protein</fullName>
    </submittedName>
</protein>
<sequence length="66" mass="7754">MRLSSCQMQKKIFETDFTQIGEVVFSIRTGAAGLSHDRDITRKLIKIVVFKRCEYIMHRSVVFIFK</sequence>
<organism evidence="2">
    <name type="scientific">Trichuris suis</name>
    <name type="common">pig whipworm</name>
    <dbReference type="NCBI Taxonomy" id="68888"/>
    <lineage>
        <taxon>Eukaryota</taxon>
        <taxon>Metazoa</taxon>
        <taxon>Ecdysozoa</taxon>
        <taxon>Nematoda</taxon>
        <taxon>Enoplea</taxon>
        <taxon>Dorylaimia</taxon>
        <taxon>Trichinellida</taxon>
        <taxon>Trichuridae</taxon>
        <taxon>Trichuris</taxon>
    </lineage>
</organism>
<dbReference type="Proteomes" id="UP000030764">
    <property type="component" value="Unassembled WGS sequence"/>
</dbReference>
<evidence type="ECO:0000313" key="3">
    <source>
        <dbReference type="Proteomes" id="UP000030764"/>
    </source>
</evidence>
<dbReference type="Proteomes" id="UP000030758">
    <property type="component" value="Unassembled WGS sequence"/>
</dbReference>
<evidence type="ECO:0000313" key="2">
    <source>
        <dbReference type="EMBL" id="KFD61529.1"/>
    </source>
</evidence>
<reference evidence="2 3" key="1">
    <citation type="journal article" date="2014" name="Nat. Genet.">
        <title>Genome and transcriptome of the porcine whipworm Trichuris suis.</title>
        <authorList>
            <person name="Jex A.R."/>
            <person name="Nejsum P."/>
            <person name="Schwarz E.M."/>
            <person name="Hu L."/>
            <person name="Young N.D."/>
            <person name="Hall R.S."/>
            <person name="Korhonen P.K."/>
            <person name="Liao S."/>
            <person name="Thamsborg S."/>
            <person name="Xia J."/>
            <person name="Xu P."/>
            <person name="Wang S."/>
            <person name="Scheerlinck J.P."/>
            <person name="Hofmann A."/>
            <person name="Sternberg P.W."/>
            <person name="Wang J."/>
            <person name="Gasser R.B."/>
        </authorList>
    </citation>
    <scope>NUCLEOTIDE SEQUENCE [LARGE SCALE GENOMIC DNA]</scope>
    <source>
        <strain evidence="2">DCEP-RM93F</strain>
        <strain evidence="1">DCEP-RM93M</strain>
    </source>
</reference>
<dbReference type="AlphaFoldDB" id="A0A085MWD3"/>
<accession>A0A085MWD3</accession>